<feature type="compositionally biased region" description="Basic and acidic residues" evidence="8">
    <location>
        <begin position="360"/>
        <end position="383"/>
    </location>
</feature>
<feature type="compositionally biased region" description="Acidic residues" evidence="8">
    <location>
        <begin position="323"/>
        <end position="335"/>
    </location>
</feature>
<accession>A0AAD4T1Y6</accession>
<evidence type="ECO:0000256" key="2">
    <source>
        <dbReference type="ARBA" id="ARBA00022618"/>
    </source>
</evidence>
<dbReference type="PANTHER" id="PTHR12663:SF3">
    <property type="entry name" value="SISTER CHROMATID COHESION PROTEIN PDS5 HOMOLOG C"/>
    <property type="match status" value="1"/>
</dbReference>
<dbReference type="SUPFAM" id="SSF48371">
    <property type="entry name" value="ARM repeat"/>
    <property type="match status" value="1"/>
</dbReference>
<feature type="compositionally biased region" description="Basic and acidic residues" evidence="8">
    <location>
        <begin position="791"/>
        <end position="801"/>
    </location>
</feature>
<dbReference type="SUPFAM" id="SSF63748">
    <property type="entry name" value="Tudor/PWWP/MBT"/>
    <property type="match status" value="1"/>
</dbReference>
<feature type="compositionally biased region" description="Basic and acidic residues" evidence="8">
    <location>
        <begin position="336"/>
        <end position="354"/>
    </location>
</feature>
<keyword evidence="4" id="KW-0498">Mitosis</keyword>
<dbReference type="InterPro" id="IPR016024">
    <property type="entry name" value="ARM-type_fold"/>
</dbReference>
<dbReference type="EMBL" id="JAJJMB010007077">
    <property type="protein sequence ID" value="KAI3932298.1"/>
    <property type="molecule type" value="Genomic_DNA"/>
</dbReference>
<feature type="compositionally biased region" description="Basic and acidic residues" evidence="8">
    <location>
        <begin position="644"/>
        <end position="655"/>
    </location>
</feature>
<feature type="compositionally biased region" description="Basic and acidic residues" evidence="8">
    <location>
        <begin position="470"/>
        <end position="494"/>
    </location>
</feature>
<dbReference type="Gene3D" id="2.30.30.140">
    <property type="match status" value="1"/>
</dbReference>
<feature type="compositionally biased region" description="Acidic residues" evidence="8">
    <location>
        <begin position="901"/>
        <end position="912"/>
    </location>
</feature>
<feature type="compositionally biased region" description="Basic and acidic residues" evidence="8">
    <location>
        <begin position="768"/>
        <end position="783"/>
    </location>
</feature>
<feature type="compositionally biased region" description="Polar residues" evidence="8">
    <location>
        <begin position="1062"/>
        <end position="1073"/>
    </location>
</feature>
<feature type="compositionally biased region" description="Polar residues" evidence="8">
    <location>
        <begin position="566"/>
        <end position="590"/>
    </location>
</feature>
<name>A0AAD4T1Y6_9MAGN</name>
<keyword evidence="6" id="KW-0539">Nucleus</keyword>
<feature type="compositionally biased region" description="Basic and acidic residues" evidence="8">
    <location>
        <begin position="744"/>
        <end position="760"/>
    </location>
</feature>
<organism evidence="10 11">
    <name type="scientific">Papaver atlanticum</name>
    <dbReference type="NCBI Taxonomy" id="357466"/>
    <lineage>
        <taxon>Eukaryota</taxon>
        <taxon>Viridiplantae</taxon>
        <taxon>Streptophyta</taxon>
        <taxon>Embryophyta</taxon>
        <taxon>Tracheophyta</taxon>
        <taxon>Spermatophyta</taxon>
        <taxon>Magnoliopsida</taxon>
        <taxon>Ranunculales</taxon>
        <taxon>Papaveraceae</taxon>
        <taxon>Papaveroideae</taxon>
        <taxon>Papaver</taxon>
    </lineage>
</organism>
<evidence type="ECO:0000256" key="1">
    <source>
        <dbReference type="ARBA" id="ARBA00004123"/>
    </source>
</evidence>
<protein>
    <recommendedName>
        <fullName evidence="9">Tudor domain-containing protein</fullName>
    </recommendedName>
</protein>
<dbReference type="GO" id="GO:0007064">
    <property type="term" value="P:mitotic sister chromatid cohesion"/>
    <property type="evidence" value="ECO:0007669"/>
    <property type="project" value="InterPro"/>
</dbReference>
<dbReference type="GO" id="GO:0000785">
    <property type="term" value="C:chromatin"/>
    <property type="evidence" value="ECO:0007669"/>
    <property type="project" value="TreeGrafter"/>
</dbReference>
<evidence type="ECO:0000256" key="3">
    <source>
        <dbReference type="ARBA" id="ARBA00022763"/>
    </source>
</evidence>
<keyword evidence="5" id="KW-0234">DNA repair</keyword>
<keyword evidence="11" id="KW-1185">Reference proteome</keyword>
<dbReference type="GO" id="GO:0051301">
    <property type="term" value="P:cell division"/>
    <property type="evidence" value="ECO:0007669"/>
    <property type="project" value="UniProtKB-KW"/>
</dbReference>
<dbReference type="Proteomes" id="UP001202328">
    <property type="component" value="Unassembled WGS sequence"/>
</dbReference>
<evidence type="ECO:0000313" key="11">
    <source>
        <dbReference type="Proteomes" id="UP001202328"/>
    </source>
</evidence>
<evidence type="ECO:0000256" key="6">
    <source>
        <dbReference type="ARBA" id="ARBA00023242"/>
    </source>
</evidence>
<evidence type="ECO:0000256" key="8">
    <source>
        <dbReference type="SAM" id="MobiDB-lite"/>
    </source>
</evidence>
<reference evidence="10" key="1">
    <citation type="submission" date="2022-04" db="EMBL/GenBank/DDBJ databases">
        <title>A functionally conserved STORR gene fusion in Papaver species that diverged 16.8 million years ago.</title>
        <authorList>
            <person name="Catania T."/>
        </authorList>
    </citation>
    <scope>NUCLEOTIDE SEQUENCE</scope>
    <source>
        <strain evidence="10">S-188037</strain>
    </source>
</reference>
<feature type="compositionally biased region" description="Basic and acidic residues" evidence="8">
    <location>
        <begin position="277"/>
        <end position="322"/>
    </location>
</feature>
<feature type="compositionally biased region" description="Polar residues" evidence="8">
    <location>
        <begin position="400"/>
        <end position="449"/>
    </location>
</feature>
<proteinExistence type="predicted"/>
<dbReference type="InterPro" id="IPR039776">
    <property type="entry name" value="Pds5"/>
</dbReference>
<feature type="compositionally biased region" description="Basic and acidic residues" evidence="8">
    <location>
        <begin position="678"/>
        <end position="699"/>
    </location>
</feature>
<feature type="compositionally biased region" description="Basic and acidic residues" evidence="8">
    <location>
        <begin position="962"/>
        <end position="993"/>
    </location>
</feature>
<dbReference type="CDD" id="cd20404">
    <property type="entry name" value="Tudor_Agenet_AtEML-like"/>
    <property type="match status" value="1"/>
</dbReference>
<gene>
    <name evidence="10" type="ORF">MKW98_025018</name>
</gene>
<keyword evidence="7" id="KW-0131">Cell cycle</keyword>
<dbReference type="Pfam" id="PF20168">
    <property type="entry name" value="PDS5"/>
    <property type="match status" value="1"/>
</dbReference>
<feature type="domain" description="Tudor" evidence="9">
    <location>
        <begin position="848"/>
        <end position="907"/>
    </location>
</feature>
<dbReference type="AlphaFoldDB" id="A0AAD4T1Y6"/>
<feature type="region of interest" description="Disordered" evidence="8">
    <location>
        <begin position="901"/>
        <end position="1081"/>
    </location>
</feature>
<dbReference type="GO" id="GO:0005634">
    <property type="term" value="C:nucleus"/>
    <property type="evidence" value="ECO:0007669"/>
    <property type="project" value="UniProtKB-SubCell"/>
</dbReference>
<feature type="compositionally biased region" description="Basic and acidic residues" evidence="8">
    <location>
        <begin position="837"/>
        <end position="849"/>
    </location>
</feature>
<feature type="region of interest" description="Disordered" evidence="8">
    <location>
        <begin position="277"/>
        <end position="854"/>
    </location>
</feature>
<dbReference type="GO" id="GO:0035825">
    <property type="term" value="P:homologous recombination"/>
    <property type="evidence" value="ECO:0007669"/>
    <property type="project" value="UniProtKB-ARBA"/>
</dbReference>
<evidence type="ECO:0000256" key="7">
    <source>
        <dbReference type="ARBA" id="ARBA00023306"/>
    </source>
</evidence>
<feature type="compositionally biased region" description="Basic and acidic residues" evidence="8">
    <location>
        <begin position="721"/>
        <end position="734"/>
    </location>
</feature>
<evidence type="ECO:0000256" key="5">
    <source>
        <dbReference type="ARBA" id="ARBA00023204"/>
    </source>
</evidence>
<feature type="compositionally biased region" description="Basic and acidic residues" evidence="8">
    <location>
        <begin position="1052"/>
        <end position="1061"/>
    </location>
</feature>
<feature type="compositionally biased region" description="Low complexity" evidence="8">
    <location>
        <begin position="933"/>
        <end position="943"/>
    </location>
</feature>
<evidence type="ECO:0000259" key="9">
    <source>
        <dbReference type="SMART" id="SM00333"/>
    </source>
</evidence>
<dbReference type="GO" id="GO:0006281">
    <property type="term" value="P:DNA repair"/>
    <property type="evidence" value="ECO:0007669"/>
    <property type="project" value="UniProtKB-KW"/>
</dbReference>
<sequence>MAAAAADKLLESQLMEYGKKLLKPPSSVDQLLHILDKVEIHLSKVEQSPSESMHNALAPSIKALVAKELLQHPDVDVKVSVASCISEITRITAPDAPYEDDQMKEIFQLIVGSFEKLYDTSSRSYHKRASILETVAKVRSCVVMLDLECDGLIIEMFQHLLKAIRDNQHAIFSSMETIMVLVLEESEEISTELLCPLLTSVKKENQDVLPIAKRLAEEVLEKCAAKVKPYLMQAVLSLSTSVHDYSKVVAAICQETCGNIKNDDVCAFEEHLDDQEKTKLKVDSHEATQVVDEHKPEVAEEQKPQVAEEQKPEAAEEQKPEAAEEEKPEVAEEEKPELAEEEKPVLAEEEKPEVAEEEKPEVAEEKAEVAEVQKPEVAEEKKSVVTSGALESIARKSEKPVTSNGTSGKSDTLISSDGLQKEVISSATIQPTEDELNVNSSKTADSETNLDPVVMEPEDQKLNTSIHSAEVSDRTRTLSDKQDGEHEDKKKSHSAEANSSPLKECSLGETAVPSENEILKSPTVSQNETVNAASPSHSQNLLEETHSKKGARQQKKNTNTRDSELDSSSAHKGGFSQDQVEDQTSPSTDVVSDKENKGEKGSKEEQAVSEDEAPPSAEVISQSDSKVKKGSGAKTNTRSRRKARASEVRSSRLMDDILATKSGPESDSEAKPVGLSSKKVDDKSSKEDELSDIKEEVRTKNGRGKSKTEKDVTGESCIEVDASKEDEIPRDKNIRTKRGRGKVNSKEVTGEPSSTKKDVTEEPCIEVDASKEDEISHDKDIRTKKGRGKVNSKEVAGEPSDKVSSPKSTESSDKEQSHLVVTPSTKSKRKRAPGSDVTEKTPKSVDAGKELIGQKVKVWWPDDKKFYQGTVDSYNRISKKHKVTYTDGEIEKLDLKKETWEAIEEFEPEEDSALSPDSSETHQKKKGKEELDSSTSKTKINTSTKRDSSNKSKGSSSKRSKSKDERSTEAKEEKDDKSKDATPKARSKLKETPKTQGNKVKGSSKYDDATPLNKGKGDSNSKSGANGTSAAKKRKSDSSSKAQEVSSPGKKAKAEESENKSGGKNNAQKSGSKSGRKRPRK</sequence>
<evidence type="ECO:0000256" key="4">
    <source>
        <dbReference type="ARBA" id="ARBA00022776"/>
    </source>
</evidence>
<feature type="compositionally biased region" description="Polar residues" evidence="8">
    <location>
        <begin position="1018"/>
        <end position="1028"/>
    </location>
</feature>
<comment type="subcellular location">
    <subcellularLocation>
        <location evidence="1">Nucleus</location>
    </subcellularLocation>
</comment>
<dbReference type="InterPro" id="IPR002999">
    <property type="entry name" value="Tudor"/>
</dbReference>
<feature type="compositionally biased region" description="Basic and acidic residues" evidence="8">
    <location>
        <begin position="591"/>
        <end position="606"/>
    </location>
</feature>
<keyword evidence="2" id="KW-0132">Cell division</keyword>
<dbReference type="PANTHER" id="PTHR12663">
    <property type="entry name" value="ANDROGEN INDUCED INHIBITOR OF PROLIFERATION AS3 / PDS5-RELATED"/>
    <property type="match status" value="1"/>
</dbReference>
<dbReference type="SMART" id="SM00333">
    <property type="entry name" value="TUDOR"/>
    <property type="match status" value="1"/>
</dbReference>
<feature type="compositionally biased region" description="Polar residues" evidence="8">
    <location>
        <begin position="522"/>
        <end position="542"/>
    </location>
</feature>
<keyword evidence="3" id="KW-0227">DNA damage</keyword>
<evidence type="ECO:0000313" key="10">
    <source>
        <dbReference type="EMBL" id="KAI3932298.1"/>
    </source>
</evidence>
<comment type="caution">
    <text evidence="10">The sequence shown here is derived from an EMBL/GenBank/DDBJ whole genome shotgun (WGS) entry which is preliminary data.</text>
</comment>
<feature type="compositionally biased region" description="Basic and acidic residues" evidence="8">
    <location>
        <begin position="919"/>
        <end position="931"/>
    </location>
</feature>